<evidence type="ECO:0000256" key="1">
    <source>
        <dbReference type="SAM" id="MobiDB-lite"/>
    </source>
</evidence>
<dbReference type="Pfam" id="PF22980">
    <property type="entry name" value="Myb_DNA-bind_8"/>
    <property type="match status" value="1"/>
</dbReference>
<sequence length="311" mass="35034">MPKEVTKRGKAIETDTPTALFLYSILGQLELRQVDWEGVARDCGISNGHAARMRYARFKSQMENKYPDSSPALSKRDKQKSNKNRSSKTGQKILPSPSPEQPSPEQQGEHTHSLMKEPVPLTPTTMPSTHQPGASQFPSMTFTPGMKQEYPGYYMPPWQESSSGHSARDAVDLTPNHTPDHNPKLCNVPSLDDVPHHTSDSMSTLPMATMSTSIMPQGSTAYNPIDLSGYGNAVEYQPQPQLQFQHGLRYYDYDWPLVYHNQASLYWSNPESNQVIAGEKTESEHRIKEEPLEKEHLTEEHLLDDTAVKKE</sequence>
<dbReference type="OrthoDB" id="3944408at2759"/>
<evidence type="ECO:0000313" key="3">
    <source>
        <dbReference type="EMBL" id="PYH49937.1"/>
    </source>
</evidence>
<dbReference type="EMBL" id="KZ821218">
    <property type="protein sequence ID" value="PYH49937.1"/>
    <property type="molecule type" value="Genomic_DNA"/>
</dbReference>
<keyword evidence="4" id="KW-1185">Reference proteome</keyword>
<feature type="region of interest" description="Disordered" evidence="1">
    <location>
        <begin position="62"/>
        <end position="144"/>
    </location>
</feature>
<dbReference type="InterPro" id="IPR054505">
    <property type="entry name" value="Myb_DNA-bind_8"/>
</dbReference>
<accession>A0A318ZS62</accession>
<gene>
    <name evidence="3" type="ORF">BP01DRAFT_378547</name>
</gene>
<evidence type="ECO:0000259" key="2">
    <source>
        <dbReference type="Pfam" id="PF22980"/>
    </source>
</evidence>
<protein>
    <recommendedName>
        <fullName evidence="2">Myb-like DNA-binding domain-containing protein</fullName>
    </recommendedName>
</protein>
<dbReference type="Proteomes" id="UP000248349">
    <property type="component" value="Unassembled WGS sequence"/>
</dbReference>
<feature type="region of interest" description="Disordered" evidence="1">
    <location>
        <begin position="277"/>
        <end position="311"/>
    </location>
</feature>
<proteinExistence type="predicted"/>
<dbReference type="GeneID" id="37078296"/>
<reference evidence="3 4" key="1">
    <citation type="submission" date="2016-12" db="EMBL/GenBank/DDBJ databases">
        <title>The genomes of Aspergillus section Nigri reveals drivers in fungal speciation.</title>
        <authorList>
            <consortium name="DOE Joint Genome Institute"/>
            <person name="Vesth T.C."/>
            <person name="Nybo J."/>
            <person name="Theobald S."/>
            <person name="Brandl J."/>
            <person name="Frisvad J.C."/>
            <person name="Nielsen K.F."/>
            <person name="Lyhne E.K."/>
            <person name="Kogle M.E."/>
            <person name="Kuo A."/>
            <person name="Riley R."/>
            <person name="Clum A."/>
            <person name="Nolan M."/>
            <person name="Lipzen A."/>
            <person name="Salamov A."/>
            <person name="Henrissat B."/>
            <person name="Wiebenga A."/>
            <person name="De Vries R.P."/>
            <person name="Grigoriev I.V."/>
            <person name="Mortensen U.H."/>
            <person name="Andersen M.R."/>
            <person name="Baker S.E."/>
        </authorList>
    </citation>
    <scope>NUCLEOTIDE SEQUENCE [LARGE SCALE GENOMIC DNA]</scope>
    <source>
        <strain evidence="3 4">JOP 1030-1</strain>
    </source>
</reference>
<feature type="compositionally biased region" description="Basic and acidic residues" evidence="1">
    <location>
        <begin position="279"/>
        <end position="311"/>
    </location>
</feature>
<dbReference type="AlphaFoldDB" id="A0A318ZS62"/>
<organism evidence="3 4">
    <name type="scientific">Aspergillus saccharolyticus JOP 1030-1</name>
    <dbReference type="NCBI Taxonomy" id="1450539"/>
    <lineage>
        <taxon>Eukaryota</taxon>
        <taxon>Fungi</taxon>
        <taxon>Dikarya</taxon>
        <taxon>Ascomycota</taxon>
        <taxon>Pezizomycotina</taxon>
        <taxon>Eurotiomycetes</taxon>
        <taxon>Eurotiomycetidae</taxon>
        <taxon>Eurotiales</taxon>
        <taxon>Aspergillaceae</taxon>
        <taxon>Aspergillus</taxon>
        <taxon>Aspergillus subgen. Circumdati</taxon>
    </lineage>
</organism>
<feature type="compositionally biased region" description="Polar residues" evidence="1">
    <location>
        <begin position="122"/>
        <end position="142"/>
    </location>
</feature>
<evidence type="ECO:0000313" key="4">
    <source>
        <dbReference type="Proteomes" id="UP000248349"/>
    </source>
</evidence>
<dbReference type="RefSeq" id="XP_025435919.1">
    <property type="nucleotide sequence ID" value="XM_025577067.1"/>
</dbReference>
<feature type="domain" description="Myb-like DNA-binding" evidence="2">
    <location>
        <begin position="16"/>
        <end position="63"/>
    </location>
</feature>
<dbReference type="STRING" id="1450539.A0A318ZS62"/>
<name>A0A318ZS62_9EURO</name>